<dbReference type="EMBL" id="VFMO01000001">
    <property type="protein sequence ID" value="TQJ15382.1"/>
    <property type="molecule type" value="Genomic_DNA"/>
</dbReference>
<sequence length="149" mass="15411">MHRRQGLRLLAASSAATFLLTACGSPEVSVTKAEKAANPLCAKVAQHWPQKVAGQEQRDVSTSGGTEAAWGDPAIIARCGVTSPGADEHCVDANGVDWVYSELSDGAGFVTFGREPAIQVLVPSDYAGDAIGAFAAAAKQIPQGNRKCS</sequence>
<dbReference type="Proteomes" id="UP000320806">
    <property type="component" value="Unassembled WGS sequence"/>
</dbReference>
<dbReference type="Pfam" id="PF12028">
    <property type="entry name" value="DUF3515"/>
    <property type="match status" value="1"/>
</dbReference>
<keyword evidence="3" id="KW-1185">Reference proteome</keyword>
<dbReference type="RefSeq" id="WP_246092462.1">
    <property type="nucleotide sequence ID" value="NZ_BAABCI010000013.1"/>
</dbReference>
<comment type="caution">
    <text evidence="2">The sequence shown here is derived from an EMBL/GenBank/DDBJ whole genome shotgun (WGS) entry which is preliminary data.</text>
</comment>
<accession>A0A542EJ71</accession>
<evidence type="ECO:0000313" key="3">
    <source>
        <dbReference type="Proteomes" id="UP000320806"/>
    </source>
</evidence>
<keyword evidence="1" id="KW-0732">Signal</keyword>
<dbReference type="AlphaFoldDB" id="A0A542EJ71"/>
<organism evidence="2 3">
    <name type="scientific">Yimella lutea</name>
    <dbReference type="NCBI Taxonomy" id="587872"/>
    <lineage>
        <taxon>Bacteria</taxon>
        <taxon>Bacillati</taxon>
        <taxon>Actinomycetota</taxon>
        <taxon>Actinomycetes</taxon>
        <taxon>Micrococcales</taxon>
        <taxon>Dermacoccaceae</taxon>
        <taxon>Yimella</taxon>
    </lineage>
</organism>
<feature type="chain" id="PRO_5021988824" evidence="1">
    <location>
        <begin position="25"/>
        <end position="149"/>
    </location>
</feature>
<reference evidence="2 3" key="1">
    <citation type="submission" date="2019-06" db="EMBL/GenBank/DDBJ databases">
        <title>Sequencing the genomes of 1000 actinobacteria strains.</title>
        <authorList>
            <person name="Klenk H.-P."/>
        </authorList>
    </citation>
    <scope>NUCLEOTIDE SEQUENCE [LARGE SCALE GENOMIC DNA]</scope>
    <source>
        <strain evidence="2 3">DSM 19828</strain>
    </source>
</reference>
<proteinExistence type="predicted"/>
<dbReference type="InterPro" id="IPR021903">
    <property type="entry name" value="DUF3515"/>
</dbReference>
<gene>
    <name evidence="2" type="ORF">FB459_2928</name>
</gene>
<feature type="signal peptide" evidence="1">
    <location>
        <begin position="1"/>
        <end position="24"/>
    </location>
</feature>
<evidence type="ECO:0000256" key="1">
    <source>
        <dbReference type="SAM" id="SignalP"/>
    </source>
</evidence>
<evidence type="ECO:0000313" key="2">
    <source>
        <dbReference type="EMBL" id="TQJ15382.1"/>
    </source>
</evidence>
<name>A0A542EJ71_9MICO</name>
<dbReference type="PROSITE" id="PS51257">
    <property type="entry name" value="PROKAR_LIPOPROTEIN"/>
    <property type="match status" value="1"/>
</dbReference>
<protein>
    <submittedName>
        <fullName evidence="2">Uncharacterized protein DUF3515</fullName>
    </submittedName>
</protein>